<feature type="region of interest" description="Disordered" evidence="1">
    <location>
        <begin position="28"/>
        <end position="59"/>
    </location>
</feature>
<dbReference type="EMBL" id="ML004570">
    <property type="protein sequence ID" value="RKP28824.1"/>
    <property type="molecule type" value="Genomic_DNA"/>
</dbReference>
<proteinExistence type="predicted"/>
<dbReference type="Proteomes" id="UP000268321">
    <property type="component" value="Unassembled WGS sequence"/>
</dbReference>
<name>A0A4P9Z7Z7_9ASCO</name>
<evidence type="ECO:0000313" key="3">
    <source>
        <dbReference type="Proteomes" id="UP000268321"/>
    </source>
</evidence>
<reference evidence="3" key="1">
    <citation type="journal article" date="2018" name="Nat. Microbiol.">
        <title>Leveraging single-cell genomics to expand the fungal tree of life.</title>
        <authorList>
            <person name="Ahrendt S.R."/>
            <person name="Quandt C.A."/>
            <person name="Ciobanu D."/>
            <person name="Clum A."/>
            <person name="Salamov A."/>
            <person name="Andreopoulos B."/>
            <person name="Cheng J.F."/>
            <person name="Woyke T."/>
            <person name="Pelin A."/>
            <person name="Henrissat B."/>
            <person name="Reynolds N.K."/>
            <person name="Benny G.L."/>
            <person name="Smith M.E."/>
            <person name="James T.Y."/>
            <person name="Grigoriev I.V."/>
        </authorList>
    </citation>
    <scope>NUCLEOTIDE SEQUENCE [LARGE SCALE GENOMIC DNA]</scope>
    <source>
        <strain evidence="3">Baker2002</strain>
    </source>
</reference>
<accession>A0A4P9Z7Z7</accession>
<sequence length="294" mass="33314">MFRQKRNSRSFGRGFGWFETRRDTPGLKTPDLVAVSPPLTSLTNKPPNKRLLGKIDPDKSTAPLQEWQKAFWPIKERPEATQSAATSPEGLSDLAKLALLKVPVTRTALCGAEERMLHQYLAEECRGSADRLFYFLWSFWHRDELSLLMDSTVRTRSQLEPSLDKMLHADHKTIYFLRRLVEPGLRCQKIVFQVSRKIDHQFFSALARNVPTGVLDPTLSCPIPIIGLAFGNSTHNYSILRLFLGDSSAEYDPAALVDEVTQNIAQTLQGLFHRAVTSMVYTTADNYSFDTIRP</sequence>
<evidence type="ECO:0000256" key="1">
    <source>
        <dbReference type="SAM" id="MobiDB-lite"/>
    </source>
</evidence>
<gene>
    <name evidence="2" type="ORF">METBISCDRAFT_28749</name>
</gene>
<keyword evidence="3" id="KW-1185">Reference proteome</keyword>
<dbReference type="AlphaFoldDB" id="A0A4P9Z7Z7"/>
<organism evidence="2 3">
    <name type="scientific">Metschnikowia bicuspidata</name>
    <dbReference type="NCBI Taxonomy" id="27322"/>
    <lineage>
        <taxon>Eukaryota</taxon>
        <taxon>Fungi</taxon>
        <taxon>Dikarya</taxon>
        <taxon>Ascomycota</taxon>
        <taxon>Saccharomycotina</taxon>
        <taxon>Pichiomycetes</taxon>
        <taxon>Metschnikowiaceae</taxon>
        <taxon>Metschnikowia</taxon>
    </lineage>
</organism>
<protein>
    <submittedName>
        <fullName evidence="2">Uncharacterized protein</fullName>
    </submittedName>
</protein>
<evidence type="ECO:0000313" key="2">
    <source>
        <dbReference type="EMBL" id="RKP28824.1"/>
    </source>
</evidence>